<keyword evidence="1" id="KW-1133">Transmembrane helix</keyword>
<dbReference type="KEGG" id="cvt:B843_11955"/>
<feature type="transmembrane region" description="Helical" evidence="1">
    <location>
        <begin position="205"/>
        <end position="225"/>
    </location>
</feature>
<feature type="transmembrane region" description="Helical" evidence="1">
    <location>
        <begin position="174"/>
        <end position="193"/>
    </location>
</feature>
<protein>
    <recommendedName>
        <fullName evidence="4">Transmembrane protein</fullName>
    </recommendedName>
</protein>
<organism evidence="2 3">
    <name type="scientific">Corynebacterium vitaeruminis DSM 20294</name>
    <dbReference type="NCBI Taxonomy" id="1224164"/>
    <lineage>
        <taxon>Bacteria</taxon>
        <taxon>Bacillati</taxon>
        <taxon>Actinomycetota</taxon>
        <taxon>Actinomycetes</taxon>
        <taxon>Mycobacteriales</taxon>
        <taxon>Corynebacteriaceae</taxon>
        <taxon>Corynebacterium</taxon>
    </lineage>
</organism>
<dbReference type="eggNOG" id="ENOG502Z7TU">
    <property type="taxonomic scope" value="Bacteria"/>
</dbReference>
<keyword evidence="3" id="KW-1185">Reference proteome</keyword>
<name>W5Y3E1_9CORY</name>
<dbReference type="AlphaFoldDB" id="W5Y3E1"/>
<dbReference type="PATRIC" id="fig|1224164.3.peg.2411"/>
<feature type="transmembrane region" description="Helical" evidence="1">
    <location>
        <begin position="295"/>
        <end position="313"/>
    </location>
</feature>
<feature type="transmembrane region" description="Helical" evidence="1">
    <location>
        <begin position="147"/>
        <end position="168"/>
    </location>
</feature>
<proteinExistence type="predicted"/>
<feature type="transmembrane region" description="Helical" evidence="1">
    <location>
        <begin position="260"/>
        <end position="283"/>
    </location>
</feature>
<evidence type="ECO:0000313" key="2">
    <source>
        <dbReference type="EMBL" id="AHI23767.1"/>
    </source>
</evidence>
<dbReference type="STRING" id="1224164.B843_11955"/>
<feature type="transmembrane region" description="Helical" evidence="1">
    <location>
        <begin position="237"/>
        <end position="253"/>
    </location>
</feature>
<evidence type="ECO:0000313" key="3">
    <source>
        <dbReference type="Proteomes" id="UP000019222"/>
    </source>
</evidence>
<keyword evidence="1" id="KW-0812">Transmembrane</keyword>
<feature type="transmembrane region" description="Helical" evidence="1">
    <location>
        <begin position="446"/>
        <end position="469"/>
    </location>
</feature>
<accession>W5Y3E1</accession>
<dbReference type="RefSeq" id="WP_025253750.1">
    <property type="nucleotide sequence ID" value="NZ_CP004353.1"/>
</dbReference>
<evidence type="ECO:0008006" key="4">
    <source>
        <dbReference type="Google" id="ProtNLM"/>
    </source>
</evidence>
<feature type="transmembrane region" description="Helical" evidence="1">
    <location>
        <begin position="320"/>
        <end position="342"/>
    </location>
</feature>
<dbReference type="EMBL" id="CP004353">
    <property type="protein sequence ID" value="AHI23767.1"/>
    <property type="molecule type" value="Genomic_DNA"/>
</dbReference>
<sequence>MHRQQLPLVALGTALVVALLWALAFPGVLGLRDMVVLDHPALSTSAFGFGATPARNAPQDGALALVGLVLPASWVARLALVGAATACAVFSARFGATTWQKAAAMTIGVYNPFVIERLLQGQWSLAMAAWMLPVIAALGSRWRGQSLALWVASLTPTGLILGIAVALWTSGRRWVTLLVGFVFSLPWLVPSLVAPPQAVGTSAFIARAEAGVGTLGSLLGLGGMWNAEAVPASRESGFAWLGVILFALLFAYAPRRLQVLAMLGLGLTLLLTFGPTDAIVAHVPGAALFRDSHKVVALMIPALVAGAGRVGGATSYARPLAALAIVLSLGQIPDAPAALAALKPVSAGPWRELPGRTLITDGQSIVRYEGKVMVNPWLKATDTIDSGVLVVDGGATETPNPEYLEAMAAWRSGDKESLQRLGIGTVIENGKETTIDVTAATVRGSAWWAGLALSSLWLLSGVALLVAVATRRR</sequence>
<keyword evidence="1" id="KW-0472">Membrane</keyword>
<gene>
    <name evidence="2" type="ORF">B843_11955</name>
</gene>
<dbReference type="Proteomes" id="UP000019222">
    <property type="component" value="Chromosome"/>
</dbReference>
<dbReference type="HOGENOM" id="CLU_027642_0_0_11"/>
<evidence type="ECO:0000256" key="1">
    <source>
        <dbReference type="SAM" id="Phobius"/>
    </source>
</evidence>
<reference evidence="2 3" key="1">
    <citation type="submission" date="2013-02" db="EMBL/GenBank/DDBJ databases">
        <title>The complete genome sequence of Corynebacterium vitaeruminis DSM 20294.</title>
        <authorList>
            <person name="Ruckert C."/>
            <person name="Albersmeier A."/>
            <person name="Kalinowski J."/>
        </authorList>
    </citation>
    <scope>NUCLEOTIDE SEQUENCE [LARGE SCALE GENOMIC DNA]</scope>
    <source>
        <strain evidence="3">ATCC 10234</strain>
    </source>
</reference>